<keyword evidence="2" id="KW-0812">Transmembrane</keyword>
<dbReference type="Proteomes" id="UP000061839">
    <property type="component" value="Chromosome"/>
</dbReference>
<keyword evidence="4" id="KW-1185">Reference proteome</keyword>
<dbReference type="HOGENOM" id="CLU_805733_0_0_11"/>
<dbReference type="EMBL" id="CP011005">
    <property type="protein sequence ID" value="AJT41889.1"/>
    <property type="molecule type" value="Genomic_DNA"/>
</dbReference>
<dbReference type="PATRIC" id="fig|1618207.4.peg.2201"/>
<feature type="region of interest" description="Disordered" evidence="1">
    <location>
        <begin position="130"/>
        <end position="167"/>
    </location>
</feature>
<name>A0A0D4BZZ2_9MICC</name>
<dbReference type="STRING" id="1618207.UM93_10860"/>
<feature type="compositionally biased region" description="Low complexity" evidence="1">
    <location>
        <begin position="130"/>
        <end position="165"/>
    </location>
</feature>
<sequence>MSNSNYPPQGPYPGPQGGYPQGKPVKVPPPIPLPGGTNPEYGVPTPPAYPEQGSQPYGQSYGSGNYSEQNYQQYQGQQYGGGQYQGGGFPPNPPKKNFPLWGWFVLGVPLLGVIAVVIALVAINMPQTPVSAPSPTAPQQQTNSPAQQSSTASSSPTPVGVTPSQIPSSGLGANGAVGLTSAAPYLNSASWSDQVPAGWKADTSATSGSLYVNADGCRLSLASSAVKSNALGATSKNSDLLISIYQSVTMQGSLKDKYPDLATISMHSRATVSMNKLGGPQLEFYQKAFTYTNSSGVKVRHQYVVRAMPVNKTVLVASIACKASTPAGADGWHGVLDNIYTTGS</sequence>
<feature type="region of interest" description="Disordered" evidence="1">
    <location>
        <begin position="1"/>
        <end position="67"/>
    </location>
</feature>
<gene>
    <name evidence="3" type="ORF">UM93_10860</name>
</gene>
<evidence type="ECO:0000313" key="4">
    <source>
        <dbReference type="Proteomes" id="UP000061839"/>
    </source>
</evidence>
<protein>
    <submittedName>
        <fullName evidence="3">Uncharacterized protein</fullName>
    </submittedName>
</protein>
<evidence type="ECO:0000256" key="1">
    <source>
        <dbReference type="SAM" id="MobiDB-lite"/>
    </source>
</evidence>
<dbReference type="AlphaFoldDB" id="A0A0D4BZZ2"/>
<keyword evidence="2" id="KW-0472">Membrane</keyword>
<keyword evidence="2" id="KW-1133">Transmembrane helix</keyword>
<organism evidence="3 4">
    <name type="scientific">Psychromicrobium lacuslunae</name>
    <dbReference type="NCBI Taxonomy" id="1618207"/>
    <lineage>
        <taxon>Bacteria</taxon>
        <taxon>Bacillati</taxon>
        <taxon>Actinomycetota</taxon>
        <taxon>Actinomycetes</taxon>
        <taxon>Micrococcales</taxon>
        <taxon>Micrococcaceae</taxon>
        <taxon>Psychromicrobium</taxon>
    </lineage>
</organism>
<feature type="compositionally biased region" description="Low complexity" evidence="1">
    <location>
        <begin position="52"/>
        <end position="67"/>
    </location>
</feature>
<proteinExistence type="predicted"/>
<reference evidence="3 4" key="1">
    <citation type="journal article" date="2015" name="Genome Announc.">
        <title>Complete Genome Sequencing of Protease-Producing Novel Arthrobacter sp. Strain IHBB 11108 Using PacBio Single-Molecule Real-Time Sequencing Technology.</title>
        <authorList>
            <person name="Kiran S."/>
            <person name="Swarnkar M.K."/>
            <person name="Pal M."/>
            <person name="Thakur R."/>
            <person name="Tewari R."/>
            <person name="Singh A.K."/>
            <person name="Gulati A."/>
        </authorList>
    </citation>
    <scope>NUCLEOTIDE SEQUENCE [LARGE SCALE GENOMIC DNA]</scope>
    <source>
        <strain evidence="3 4">IHBB 11108</strain>
    </source>
</reference>
<dbReference type="RefSeq" id="WP_045075538.1">
    <property type="nucleotide sequence ID" value="NZ_CP011005.1"/>
</dbReference>
<dbReference type="KEGG" id="ari:UM93_10860"/>
<evidence type="ECO:0000313" key="3">
    <source>
        <dbReference type="EMBL" id="AJT41889.1"/>
    </source>
</evidence>
<feature type="transmembrane region" description="Helical" evidence="2">
    <location>
        <begin position="100"/>
        <end position="123"/>
    </location>
</feature>
<accession>A0A0D4BZZ2</accession>
<evidence type="ECO:0000256" key="2">
    <source>
        <dbReference type="SAM" id="Phobius"/>
    </source>
</evidence>